<proteinExistence type="predicted"/>
<dbReference type="SFLD" id="SFLDF00009">
    <property type="entry name" value="o-succinylbenzoate_synthase"/>
    <property type="match status" value="1"/>
</dbReference>
<dbReference type="InterPro" id="IPR029065">
    <property type="entry name" value="Enolase_C-like"/>
</dbReference>
<sequence>MKIDQIKLRPLTLQLKRPFSTNHGQMTERPLILIEINMTNGVTGYGEVQALPDATYAPQTQAAAQAELEQGLPFLVKRSFQTPKDLQRQLAKFTSFARAGVEMAIWDAYGKLLHEPLAQLLGNPVQLVPVSVALGIQKNYQQTIRLADQELAAGYRRLKLKTKDPKTTLTLVHKLGIAFPHQLISFDANAAFAPSPTTTDLLQQLDAAGLSLIEEPLHDASWSTYANLQAQLPHLKISLDESINTLSDIQRAVQAQSAAAYTLKPSKLGGITQTMEAMRYLLNTPYLPWIGGMLGSGLGRSVDLALAAQLPQPIFPADIADSNHYFEQEIIKEPLTVKNGYLPVPTGAGIGVTLDWEAIQELQTGATSTFA</sequence>
<evidence type="ECO:0000256" key="1">
    <source>
        <dbReference type="ARBA" id="ARBA00022723"/>
    </source>
</evidence>
<keyword evidence="5" id="KW-1185">Reference proteome</keyword>
<dbReference type="Gene3D" id="3.30.390.10">
    <property type="entry name" value="Enolase-like, N-terminal domain"/>
    <property type="match status" value="1"/>
</dbReference>
<dbReference type="PANTHER" id="PTHR48073">
    <property type="entry name" value="O-SUCCINYLBENZOATE SYNTHASE-RELATED"/>
    <property type="match status" value="1"/>
</dbReference>
<dbReference type="EMBL" id="CP097116">
    <property type="protein sequence ID" value="USS84570.1"/>
    <property type="molecule type" value="Genomic_DNA"/>
</dbReference>
<dbReference type="InterPro" id="IPR013342">
    <property type="entry name" value="Mandelate_racemase_C"/>
</dbReference>
<dbReference type="SUPFAM" id="SSF51604">
    <property type="entry name" value="Enolase C-terminal domain-like"/>
    <property type="match status" value="1"/>
</dbReference>
<evidence type="ECO:0000259" key="3">
    <source>
        <dbReference type="SMART" id="SM00922"/>
    </source>
</evidence>
<dbReference type="InterPro" id="IPR013341">
    <property type="entry name" value="Mandelate_racemase_N_dom"/>
</dbReference>
<organism evidence="4 5">
    <name type="scientific">Fructilactobacillus myrtifloralis</name>
    <dbReference type="NCBI Taxonomy" id="2940301"/>
    <lineage>
        <taxon>Bacteria</taxon>
        <taxon>Bacillati</taxon>
        <taxon>Bacillota</taxon>
        <taxon>Bacilli</taxon>
        <taxon>Lactobacillales</taxon>
        <taxon>Lactobacillaceae</taxon>
        <taxon>Fructilactobacillus</taxon>
    </lineage>
</organism>
<dbReference type="SUPFAM" id="SSF54826">
    <property type="entry name" value="Enolase N-terminal domain-like"/>
    <property type="match status" value="1"/>
</dbReference>
<dbReference type="Pfam" id="PF02746">
    <property type="entry name" value="MR_MLE_N"/>
    <property type="match status" value="1"/>
</dbReference>
<dbReference type="Gene3D" id="3.20.20.120">
    <property type="entry name" value="Enolase-like C-terminal domain"/>
    <property type="match status" value="1"/>
</dbReference>
<evidence type="ECO:0000313" key="5">
    <source>
        <dbReference type="Proteomes" id="UP001056707"/>
    </source>
</evidence>
<protein>
    <submittedName>
        <fullName evidence="4">O-succinylbenzoate synthase</fullName>
    </submittedName>
</protein>
<name>A0ABY5BLL9_9LACO</name>
<gene>
    <name evidence="4" type="ORF">M3M35_04420</name>
</gene>
<feature type="domain" description="Mandelate racemase/muconate lactonizing enzyme C-terminal" evidence="3">
    <location>
        <begin position="140"/>
        <end position="235"/>
    </location>
</feature>
<dbReference type="Proteomes" id="UP001056707">
    <property type="component" value="Chromosome"/>
</dbReference>
<dbReference type="SMART" id="SM00922">
    <property type="entry name" value="MR_MLE"/>
    <property type="match status" value="1"/>
</dbReference>
<dbReference type="InterPro" id="IPR036849">
    <property type="entry name" value="Enolase-like_C_sf"/>
</dbReference>
<dbReference type="SFLD" id="SFLDS00001">
    <property type="entry name" value="Enolase"/>
    <property type="match status" value="1"/>
</dbReference>
<dbReference type="RefSeq" id="WP_252749473.1">
    <property type="nucleotide sequence ID" value="NZ_CP097116.1"/>
</dbReference>
<dbReference type="InterPro" id="IPR029017">
    <property type="entry name" value="Enolase-like_N"/>
</dbReference>
<reference evidence="4" key="1">
    <citation type="submission" date="2022-05" db="EMBL/GenBank/DDBJ databases">
        <authorList>
            <person name="Oliphant S.A."/>
            <person name="Watson-Haigh N.S."/>
            <person name="Sumby K.M."/>
            <person name="Gardner J.M."/>
            <person name="Jiranek V."/>
        </authorList>
    </citation>
    <scope>NUCLEOTIDE SEQUENCE</scope>
    <source>
        <strain evidence="4">KI16_H9</strain>
    </source>
</reference>
<keyword evidence="2" id="KW-0460">Magnesium</keyword>
<evidence type="ECO:0000256" key="2">
    <source>
        <dbReference type="ARBA" id="ARBA00022842"/>
    </source>
</evidence>
<dbReference type="Pfam" id="PF13378">
    <property type="entry name" value="MR_MLE_C"/>
    <property type="match status" value="1"/>
</dbReference>
<accession>A0ABY5BLL9</accession>
<keyword evidence="1" id="KW-0479">Metal-binding</keyword>
<dbReference type="SFLD" id="SFLDG00180">
    <property type="entry name" value="muconate_cycloisomerase"/>
    <property type="match status" value="1"/>
</dbReference>
<evidence type="ECO:0000313" key="4">
    <source>
        <dbReference type="EMBL" id="USS84570.1"/>
    </source>
</evidence>
<dbReference type="PANTHER" id="PTHR48073:SF5">
    <property type="entry name" value="O-SUCCINYLBENZOATE SYNTHASE"/>
    <property type="match status" value="1"/>
</dbReference>